<dbReference type="InterPro" id="IPR025662">
    <property type="entry name" value="Sigma_54_int_dom_ATP-bd_1"/>
</dbReference>
<dbReference type="PANTHER" id="PTHR32071">
    <property type="entry name" value="TRANSCRIPTIONAL REGULATORY PROTEIN"/>
    <property type="match status" value="1"/>
</dbReference>
<dbReference type="CDD" id="cd00009">
    <property type="entry name" value="AAA"/>
    <property type="match status" value="1"/>
</dbReference>
<dbReference type="GO" id="GO:0005524">
    <property type="term" value="F:ATP binding"/>
    <property type="evidence" value="ECO:0007669"/>
    <property type="project" value="UniProtKB-KW"/>
</dbReference>
<evidence type="ECO:0000313" key="7">
    <source>
        <dbReference type="EMBL" id="MBO1106651.1"/>
    </source>
</evidence>
<reference evidence="7" key="1">
    <citation type="submission" date="2021-03" db="EMBL/GenBank/DDBJ databases">
        <title>Plesiomonas shigelloides zfcc0051, isolated from zebrafish feces.</title>
        <authorList>
            <person name="Vanderhoek Z."/>
            <person name="Gaulke C."/>
        </authorList>
    </citation>
    <scope>NUCLEOTIDE SEQUENCE</scope>
    <source>
        <strain evidence="7">Zfcc0051</strain>
    </source>
</reference>
<keyword evidence="2" id="KW-0067">ATP-binding</keyword>
<dbReference type="SMART" id="SM00382">
    <property type="entry name" value="AAA"/>
    <property type="match status" value="1"/>
</dbReference>
<dbReference type="InterPro" id="IPR009057">
    <property type="entry name" value="Homeodomain-like_sf"/>
</dbReference>
<gene>
    <name evidence="7" type="ORF">J2R62_00190</name>
</gene>
<dbReference type="GO" id="GO:0006355">
    <property type="term" value="P:regulation of DNA-templated transcription"/>
    <property type="evidence" value="ECO:0007669"/>
    <property type="project" value="InterPro"/>
</dbReference>
<dbReference type="Proteomes" id="UP000664658">
    <property type="component" value="Unassembled WGS sequence"/>
</dbReference>
<dbReference type="Pfam" id="PF02954">
    <property type="entry name" value="HTH_8"/>
    <property type="match status" value="1"/>
</dbReference>
<keyword evidence="1" id="KW-0547">Nucleotide-binding</keyword>
<evidence type="ECO:0000256" key="3">
    <source>
        <dbReference type="ARBA" id="ARBA00023015"/>
    </source>
</evidence>
<dbReference type="PROSITE" id="PS50045">
    <property type="entry name" value="SIGMA54_INTERACT_4"/>
    <property type="match status" value="1"/>
</dbReference>
<sequence length="513" mass="57099">MQQALEFAFSLTQARGEPSLCDWLLAIVRQGWQPRGALLGMLDVSGRQLQCRGWVGEQETTLSLAADDFTHPLALALCRDQVCTWESLHGGARIGPSGLRRMLAHAGTDSGIHCLPLHSHDGKPVAVLALLDTADCLKQWQAQDALTLLTQIFTGQLTLIRDLGRSRRGVSDLQDSIRVMRGEGEQRRRQDERLKETLIGESRAIRQLREQIAKAAAHRLNVLIQGETGTGKEVVARLLHQCSARADKPFVAINCAAIPENLIESELFGYQKGAFSGAQSNKTGLVAQANGGTLFLDEVGDMPAGMQAKLLRVLETRHFRPLGGDKEVYSDFRLLAATHQPLEQRVSEGLFRQDLYHRLCQCLLMLTPLRERPDDISVLSEHFIAHFAAQEGKSFGALQRGFLKQLISYDFPGNVRELRNLLEVACAQTPSGQAITLSALPPEIHDRLTVEPDAYQDDFCHVNDLRQALQQFEASVIEARLRYFQGNRMRVAESLNIPKRTLDHKCQKLEVNG</sequence>
<dbReference type="Gene3D" id="1.10.8.60">
    <property type="match status" value="1"/>
</dbReference>
<dbReference type="InterPro" id="IPR002078">
    <property type="entry name" value="Sigma_54_int"/>
</dbReference>
<dbReference type="PROSITE" id="PS00688">
    <property type="entry name" value="SIGMA54_INTERACT_3"/>
    <property type="match status" value="1"/>
</dbReference>
<dbReference type="PROSITE" id="PS00675">
    <property type="entry name" value="SIGMA54_INTERACT_1"/>
    <property type="match status" value="1"/>
</dbReference>
<dbReference type="Pfam" id="PF00158">
    <property type="entry name" value="Sigma54_activat"/>
    <property type="match status" value="1"/>
</dbReference>
<evidence type="ECO:0000256" key="5">
    <source>
        <dbReference type="ARBA" id="ARBA00023163"/>
    </source>
</evidence>
<dbReference type="InterPro" id="IPR002197">
    <property type="entry name" value="HTH_Fis"/>
</dbReference>
<dbReference type="InterPro" id="IPR058031">
    <property type="entry name" value="AAA_lid_NorR"/>
</dbReference>
<dbReference type="EMBL" id="JAFNAA010000001">
    <property type="protein sequence ID" value="MBO1106651.1"/>
    <property type="molecule type" value="Genomic_DNA"/>
</dbReference>
<dbReference type="SUPFAM" id="SSF52540">
    <property type="entry name" value="P-loop containing nucleoside triphosphate hydrolases"/>
    <property type="match status" value="1"/>
</dbReference>
<dbReference type="PROSITE" id="PS00676">
    <property type="entry name" value="SIGMA54_INTERACT_2"/>
    <property type="match status" value="1"/>
</dbReference>
<dbReference type="GO" id="GO:0043565">
    <property type="term" value="F:sequence-specific DNA binding"/>
    <property type="evidence" value="ECO:0007669"/>
    <property type="project" value="InterPro"/>
</dbReference>
<evidence type="ECO:0000256" key="1">
    <source>
        <dbReference type="ARBA" id="ARBA00022741"/>
    </source>
</evidence>
<dbReference type="InterPro" id="IPR025944">
    <property type="entry name" value="Sigma_54_int_dom_CS"/>
</dbReference>
<dbReference type="RefSeq" id="WP_207541361.1">
    <property type="nucleotide sequence ID" value="NZ_JAFNAA010000001.1"/>
</dbReference>
<feature type="domain" description="Sigma-54 factor interaction" evidence="6">
    <location>
        <begin position="198"/>
        <end position="427"/>
    </location>
</feature>
<dbReference type="Pfam" id="PF25601">
    <property type="entry name" value="AAA_lid_14"/>
    <property type="match status" value="1"/>
</dbReference>
<keyword evidence="4" id="KW-0238">DNA-binding</keyword>
<evidence type="ECO:0000256" key="2">
    <source>
        <dbReference type="ARBA" id="ARBA00022840"/>
    </source>
</evidence>
<evidence type="ECO:0000259" key="6">
    <source>
        <dbReference type="PROSITE" id="PS50045"/>
    </source>
</evidence>
<dbReference type="InterPro" id="IPR003593">
    <property type="entry name" value="AAA+_ATPase"/>
</dbReference>
<dbReference type="AlphaFoldDB" id="A0A8I1W416"/>
<protein>
    <submittedName>
        <fullName evidence="7">Sigma 54-interacting transcriptional regulator</fullName>
    </submittedName>
</protein>
<keyword evidence="5" id="KW-0804">Transcription</keyword>
<name>A0A8I1W416_PLESH</name>
<dbReference type="PANTHER" id="PTHR32071:SF117">
    <property type="entry name" value="PTS-DEPENDENT DIHYDROXYACETONE KINASE OPERON REGULATORY PROTEIN-RELATED"/>
    <property type="match status" value="1"/>
</dbReference>
<keyword evidence="3" id="KW-0805">Transcription regulation</keyword>
<dbReference type="Gene3D" id="3.40.50.300">
    <property type="entry name" value="P-loop containing nucleotide triphosphate hydrolases"/>
    <property type="match status" value="1"/>
</dbReference>
<dbReference type="FunFam" id="3.40.50.300:FF:000006">
    <property type="entry name" value="DNA-binding transcriptional regulator NtrC"/>
    <property type="match status" value="1"/>
</dbReference>
<comment type="caution">
    <text evidence="7">The sequence shown here is derived from an EMBL/GenBank/DDBJ whole genome shotgun (WGS) entry which is preliminary data.</text>
</comment>
<evidence type="ECO:0000256" key="4">
    <source>
        <dbReference type="ARBA" id="ARBA00023125"/>
    </source>
</evidence>
<dbReference type="Gene3D" id="1.10.10.60">
    <property type="entry name" value="Homeodomain-like"/>
    <property type="match status" value="1"/>
</dbReference>
<proteinExistence type="predicted"/>
<dbReference type="SUPFAM" id="SSF46689">
    <property type="entry name" value="Homeodomain-like"/>
    <property type="match status" value="1"/>
</dbReference>
<dbReference type="InterPro" id="IPR025943">
    <property type="entry name" value="Sigma_54_int_dom_ATP-bd_2"/>
</dbReference>
<organism evidence="7 8">
    <name type="scientific">Plesiomonas shigelloides</name>
    <name type="common">Aeromonas shigelloides</name>
    <dbReference type="NCBI Taxonomy" id="703"/>
    <lineage>
        <taxon>Bacteria</taxon>
        <taxon>Pseudomonadati</taxon>
        <taxon>Pseudomonadota</taxon>
        <taxon>Gammaproteobacteria</taxon>
        <taxon>Enterobacterales</taxon>
        <taxon>Enterobacteriaceae</taxon>
        <taxon>Plesiomonas</taxon>
    </lineage>
</organism>
<accession>A0A8I1W416</accession>
<dbReference type="InterPro" id="IPR027417">
    <property type="entry name" value="P-loop_NTPase"/>
</dbReference>
<evidence type="ECO:0000313" key="8">
    <source>
        <dbReference type="Proteomes" id="UP000664658"/>
    </source>
</evidence>